<dbReference type="AlphaFoldDB" id="A0A917H2S9"/>
<evidence type="ECO:0000313" key="2">
    <source>
        <dbReference type="Proteomes" id="UP000647241"/>
    </source>
</evidence>
<name>A0A917H2S9_9BACT</name>
<organism evidence="1 2">
    <name type="scientific">Edaphobacter dinghuensis</name>
    <dbReference type="NCBI Taxonomy" id="1560005"/>
    <lineage>
        <taxon>Bacteria</taxon>
        <taxon>Pseudomonadati</taxon>
        <taxon>Acidobacteriota</taxon>
        <taxon>Terriglobia</taxon>
        <taxon>Terriglobales</taxon>
        <taxon>Acidobacteriaceae</taxon>
        <taxon>Edaphobacter</taxon>
    </lineage>
</organism>
<proteinExistence type="predicted"/>
<dbReference type="Proteomes" id="UP000647241">
    <property type="component" value="Unassembled WGS sequence"/>
</dbReference>
<evidence type="ECO:0000313" key="1">
    <source>
        <dbReference type="EMBL" id="GGG65761.1"/>
    </source>
</evidence>
<reference evidence="1" key="1">
    <citation type="journal article" date="2014" name="Int. J. Syst. Evol. Microbiol.">
        <title>Complete genome sequence of Corynebacterium casei LMG S-19264T (=DSM 44701T), isolated from a smear-ripened cheese.</title>
        <authorList>
            <consortium name="US DOE Joint Genome Institute (JGI-PGF)"/>
            <person name="Walter F."/>
            <person name="Albersmeier A."/>
            <person name="Kalinowski J."/>
            <person name="Ruckert C."/>
        </authorList>
    </citation>
    <scope>NUCLEOTIDE SEQUENCE</scope>
    <source>
        <strain evidence="1">CGMCC 1.12997</strain>
    </source>
</reference>
<dbReference type="EMBL" id="BMGT01000001">
    <property type="protein sequence ID" value="GGG65761.1"/>
    <property type="molecule type" value="Genomic_DNA"/>
</dbReference>
<comment type="caution">
    <text evidence="1">The sequence shown here is derived from an EMBL/GenBank/DDBJ whole genome shotgun (WGS) entry which is preliminary data.</text>
</comment>
<reference evidence="1" key="2">
    <citation type="submission" date="2020-09" db="EMBL/GenBank/DDBJ databases">
        <authorList>
            <person name="Sun Q."/>
            <person name="Zhou Y."/>
        </authorList>
    </citation>
    <scope>NUCLEOTIDE SEQUENCE</scope>
    <source>
        <strain evidence="1">CGMCC 1.12997</strain>
    </source>
</reference>
<protein>
    <submittedName>
        <fullName evidence="1">Uncharacterized protein</fullName>
    </submittedName>
</protein>
<gene>
    <name evidence="1" type="ORF">GCM10011585_04350</name>
</gene>
<accession>A0A917H2S9</accession>
<sequence>MFEVRTLLGTVARGLWMGERKGISRYGFAFTPAFGRVEAASRQVFRREAKASLYLAARARQLTC</sequence>
<keyword evidence="2" id="KW-1185">Reference proteome</keyword>